<protein>
    <submittedName>
        <fullName evidence="3">PLP-dependent transferase</fullName>
    </submittedName>
</protein>
<dbReference type="SUPFAM" id="SSF53383">
    <property type="entry name" value="PLP-dependent transferases"/>
    <property type="match status" value="1"/>
</dbReference>
<evidence type="ECO:0000259" key="2">
    <source>
        <dbReference type="Pfam" id="PF00266"/>
    </source>
</evidence>
<dbReference type="Pfam" id="PF00266">
    <property type="entry name" value="Aminotran_5"/>
    <property type="match status" value="1"/>
</dbReference>
<feature type="domain" description="Aminotransferase class V" evidence="2">
    <location>
        <begin position="121"/>
        <end position="394"/>
    </location>
</feature>
<sequence length="567" mass="61658">MGNTSSSKANHQEKASGLPPCILSRRGSGRKGYPHAEKTSTPRTKSTPRSSQFIPDAPGPGHRSDDAATAYEQFLQTFPGALIDEFHQSVADDHGEYKLTWILDTLRRSDYGRLDSTSETYLDYMGGALYPEGLIRVHTELLGSRVLGNTHSVSNSSKMSLSYAEEARDAVLSFFDASPDKYTVIFTPNATGALKLVGESYPFAEGSSYVLSCDSHNSVHGIREFAARRGARVGYIPSTRSGGFDAATARDLLSQHSDAGPNLFVMTAQSNISNARNPLSTIQFAASLGYHTVLDAAAMAATSTISLADCHVDAMAISFYKMFGFPTGVGALVAKKSFLRQLKRPWFAGGNVEVVQVPGMIVTRASELHEQFEDGTTNYLTLSAVTEGLRFLSACLPFLPLRLSCLMHYLTVSLSLSRHDTTDTPVVRILSAVPSRRLKSVGAQSDVGSLISLIFLSPSGEMIPNSFIEHAASCMFISLRTGCLCNPGGAAAMLGLEKDMERLYQGVTRAEFERTMGHELGVVRISLGLASNFQDVWHFVRFVELISQEKTRMALWNGWVAESGRSR</sequence>
<dbReference type="Gene3D" id="3.90.1150.10">
    <property type="entry name" value="Aspartate Aminotransferase, domain 1"/>
    <property type="match status" value="1"/>
</dbReference>
<dbReference type="GO" id="GO:0043545">
    <property type="term" value="P:molybdopterin cofactor metabolic process"/>
    <property type="evidence" value="ECO:0007669"/>
    <property type="project" value="TreeGrafter"/>
</dbReference>
<reference evidence="3" key="1">
    <citation type="submission" date="2023-03" db="EMBL/GenBank/DDBJ databases">
        <title>Massive genome expansion in bonnet fungi (Mycena s.s.) driven by repeated elements and novel gene families across ecological guilds.</title>
        <authorList>
            <consortium name="Lawrence Berkeley National Laboratory"/>
            <person name="Harder C.B."/>
            <person name="Miyauchi S."/>
            <person name="Viragh M."/>
            <person name="Kuo A."/>
            <person name="Thoen E."/>
            <person name="Andreopoulos B."/>
            <person name="Lu D."/>
            <person name="Skrede I."/>
            <person name="Drula E."/>
            <person name="Henrissat B."/>
            <person name="Morin E."/>
            <person name="Kohler A."/>
            <person name="Barry K."/>
            <person name="LaButti K."/>
            <person name="Morin E."/>
            <person name="Salamov A."/>
            <person name="Lipzen A."/>
            <person name="Mereny Z."/>
            <person name="Hegedus B."/>
            <person name="Baldrian P."/>
            <person name="Stursova M."/>
            <person name="Weitz H."/>
            <person name="Taylor A."/>
            <person name="Grigoriev I.V."/>
            <person name="Nagy L.G."/>
            <person name="Martin F."/>
            <person name="Kauserud H."/>
        </authorList>
    </citation>
    <scope>NUCLEOTIDE SEQUENCE</scope>
    <source>
        <strain evidence="3">CBHHK188m</strain>
    </source>
</reference>
<dbReference type="InterPro" id="IPR000192">
    <property type="entry name" value="Aminotrans_V_dom"/>
</dbReference>
<evidence type="ECO:0000313" key="3">
    <source>
        <dbReference type="EMBL" id="KAJ7727536.1"/>
    </source>
</evidence>
<name>A0AAD7MPZ4_9AGAR</name>
<dbReference type="InterPro" id="IPR015422">
    <property type="entry name" value="PyrdxlP-dep_Trfase_small"/>
</dbReference>
<keyword evidence="4" id="KW-1185">Reference proteome</keyword>
<dbReference type="PANTHER" id="PTHR14237:SF80">
    <property type="entry name" value="MOLYBDENUM COFACTOR SULFURASE"/>
    <property type="match status" value="1"/>
</dbReference>
<dbReference type="GO" id="GO:0008265">
    <property type="term" value="F:molybdenum cofactor sulfurtransferase activity"/>
    <property type="evidence" value="ECO:0007669"/>
    <property type="project" value="TreeGrafter"/>
</dbReference>
<dbReference type="InterPro" id="IPR015424">
    <property type="entry name" value="PyrdxlP-dep_Trfase"/>
</dbReference>
<organism evidence="3 4">
    <name type="scientific">Mycena maculata</name>
    <dbReference type="NCBI Taxonomy" id="230809"/>
    <lineage>
        <taxon>Eukaryota</taxon>
        <taxon>Fungi</taxon>
        <taxon>Dikarya</taxon>
        <taxon>Basidiomycota</taxon>
        <taxon>Agaricomycotina</taxon>
        <taxon>Agaricomycetes</taxon>
        <taxon>Agaricomycetidae</taxon>
        <taxon>Agaricales</taxon>
        <taxon>Marasmiineae</taxon>
        <taxon>Mycenaceae</taxon>
        <taxon>Mycena</taxon>
    </lineage>
</organism>
<evidence type="ECO:0000313" key="4">
    <source>
        <dbReference type="Proteomes" id="UP001215280"/>
    </source>
</evidence>
<feature type="region of interest" description="Disordered" evidence="1">
    <location>
        <begin position="1"/>
        <end position="66"/>
    </location>
</feature>
<feature type="compositionally biased region" description="Low complexity" evidence="1">
    <location>
        <begin position="41"/>
        <end position="51"/>
    </location>
</feature>
<accession>A0AAD7MPZ4</accession>
<dbReference type="Gene3D" id="3.40.640.10">
    <property type="entry name" value="Type I PLP-dependent aspartate aminotransferase-like (Major domain)"/>
    <property type="match status" value="1"/>
</dbReference>
<proteinExistence type="predicted"/>
<dbReference type="Proteomes" id="UP001215280">
    <property type="component" value="Unassembled WGS sequence"/>
</dbReference>
<dbReference type="AlphaFoldDB" id="A0AAD7MPZ4"/>
<dbReference type="PANTHER" id="PTHR14237">
    <property type="entry name" value="MOLYBDOPTERIN COFACTOR SULFURASE MOSC"/>
    <property type="match status" value="1"/>
</dbReference>
<comment type="caution">
    <text evidence="3">The sequence shown here is derived from an EMBL/GenBank/DDBJ whole genome shotgun (WGS) entry which is preliminary data.</text>
</comment>
<evidence type="ECO:0000256" key="1">
    <source>
        <dbReference type="SAM" id="MobiDB-lite"/>
    </source>
</evidence>
<keyword evidence="3" id="KW-0808">Transferase</keyword>
<dbReference type="EMBL" id="JARJLG010000211">
    <property type="protein sequence ID" value="KAJ7727536.1"/>
    <property type="molecule type" value="Genomic_DNA"/>
</dbReference>
<dbReference type="InterPro" id="IPR015421">
    <property type="entry name" value="PyrdxlP-dep_Trfase_major"/>
</dbReference>
<gene>
    <name evidence="3" type="ORF">DFH07DRAFT_757666</name>
</gene>